<proteinExistence type="predicted"/>
<protein>
    <submittedName>
        <fullName evidence="1">Uncharacterized protein</fullName>
    </submittedName>
</protein>
<organism evidence="1 2">
    <name type="scientific">Heyndrickxia coagulans</name>
    <name type="common">Weizmannia coagulans</name>
    <dbReference type="NCBI Taxonomy" id="1398"/>
    <lineage>
        <taxon>Bacteria</taxon>
        <taxon>Bacillati</taxon>
        <taxon>Bacillota</taxon>
        <taxon>Bacilli</taxon>
        <taxon>Bacillales</taxon>
        <taxon>Bacillaceae</taxon>
        <taxon>Heyndrickxia</taxon>
    </lineage>
</organism>
<dbReference type="Proteomes" id="UP000075288">
    <property type="component" value="Unassembled WGS sequence"/>
</dbReference>
<gene>
    <name evidence="1" type="ORF">B4098_1864</name>
</gene>
<evidence type="ECO:0000313" key="2">
    <source>
        <dbReference type="Proteomes" id="UP000075288"/>
    </source>
</evidence>
<comment type="caution">
    <text evidence="1">The sequence shown here is derived from an EMBL/GenBank/DDBJ whole genome shotgun (WGS) entry which is preliminary data.</text>
</comment>
<name>A0A150JYX3_HEYCO</name>
<dbReference type="AlphaFoldDB" id="A0A150JYX3"/>
<dbReference type="EMBL" id="LQYG01000049">
    <property type="protein sequence ID" value="KYC62457.1"/>
    <property type="molecule type" value="Genomic_DNA"/>
</dbReference>
<accession>A0A150JYX3</accession>
<evidence type="ECO:0000313" key="1">
    <source>
        <dbReference type="EMBL" id="KYC62457.1"/>
    </source>
</evidence>
<sequence>MIGIFSDDAGHNCLLIITFKNGLSFVKEEIFLNCGAAAADSHDGDVLQQEKVW</sequence>
<dbReference type="PATRIC" id="fig|1398.26.peg.3117"/>
<reference evidence="1 2" key="1">
    <citation type="submission" date="2016-01" db="EMBL/GenBank/DDBJ databases">
        <title>Genome Sequences of Twelve Sporeforming Bacillus Species Isolated from Foods.</title>
        <authorList>
            <person name="Berendsen E.M."/>
            <person name="Wells-Bennik M.H."/>
            <person name="Krawcyk A.O."/>
            <person name="De Jong A."/>
            <person name="Holsappel S."/>
            <person name="Eijlander R.T."/>
            <person name="Kuipers O.P."/>
        </authorList>
    </citation>
    <scope>NUCLEOTIDE SEQUENCE [LARGE SCALE GENOMIC DNA]</scope>
    <source>
        <strain evidence="1 2">B4098</strain>
    </source>
</reference>